<dbReference type="PANTHER" id="PTHR45436:SF15">
    <property type="entry name" value="SENSOR HISTIDINE KINASE CUSS"/>
    <property type="match status" value="1"/>
</dbReference>
<dbReference type="PROSITE" id="PS50885">
    <property type="entry name" value="HAMP"/>
    <property type="match status" value="1"/>
</dbReference>
<evidence type="ECO:0000256" key="10">
    <source>
        <dbReference type="ARBA" id="ARBA00023136"/>
    </source>
</evidence>
<dbReference type="InterPro" id="IPR003660">
    <property type="entry name" value="HAMP_dom"/>
</dbReference>
<dbReference type="GO" id="GO:0000155">
    <property type="term" value="F:phosphorelay sensor kinase activity"/>
    <property type="evidence" value="ECO:0007669"/>
    <property type="project" value="InterPro"/>
</dbReference>
<dbReference type="SMART" id="SM00387">
    <property type="entry name" value="HATPase_c"/>
    <property type="match status" value="1"/>
</dbReference>
<dbReference type="Gene3D" id="3.30.565.10">
    <property type="entry name" value="Histidine kinase-like ATPase, C-terminal domain"/>
    <property type="match status" value="1"/>
</dbReference>
<dbReference type="InterPro" id="IPR005467">
    <property type="entry name" value="His_kinase_dom"/>
</dbReference>
<feature type="domain" description="HAMP" evidence="13">
    <location>
        <begin position="180"/>
        <end position="232"/>
    </location>
</feature>
<dbReference type="Gene3D" id="1.10.287.130">
    <property type="match status" value="1"/>
</dbReference>
<dbReference type="GO" id="GO:0005886">
    <property type="term" value="C:plasma membrane"/>
    <property type="evidence" value="ECO:0007669"/>
    <property type="project" value="TreeGrafter"/>
</dbReference>
<organism evidence="14 15">
    <name type="scientific">Massilia psychrophila</name>
    <dbReference type="NCBI Taxonomy" id="1603353"/>
    <lineage>
        <taxon>Bacteria</taxon>
        <taxon>Pseudomonadati</taxon>
        <taxon>Pseudomonadota</taxon>
        <taxon>Betaproteobacteria</taxon>
        <taxon>Burkholderiales</taxon>
        <taxon>Oxalobacteraceae</taxon>
        <taxon>Telluria group</taxon>
        <taxon>Massilia</taxon>
    </lineage>
</organism>
<dbReference type="InterPro" id="IPR003661">
    <property type="entry name" value="HisK_dim/P_dom"/>
</dbReference>
<dbReference type="SUPFAM" id="SSF55874">
    <property type="entry name" value="ATPase domain of HSP90 chaperone/DNA topoisomerase II/histidine kinase"/>
    <property type="match status" value="1"/>
</dbReference>
<accession>A0A2G8SXF6</accession>
<feature type="transmembrane region" description="Helical" evidence="11">
    <location>
        <begin position="160"/>
        <end position="179"/>
    </location>
</feature>
<evidence type="ECO:0000256" key="7">
    <source>
        <dbReference type="ARBA" id="ARBA00022777"/>
    </source>
</evidence>
<evidence type="ECO:0000256" key="8">
    <source>
        <dbReference type="ARBA" id="ARBA00022989"/>
    </source>
</evidence>
<keyword evidence="7 14" id="KW-0418">Kinase</keyword>
<evidence type="ECO:0000256" key="9">
    <source>
        <dbReference type="ARBA" id="ARBA00023012"/>
    </source>
</evidence>
<dbReference type="InterPro" id="IPR003594">
    <property type="entry name" value="HATPase_dom"/>
</dbReference>
<sequence length="470" mass="48693">MRAGVKGNTASPPTLARRVVLALLLAFAVIFALNLAAIYWQVTGQAGVDARLRARAQTLLAAVDGAASASEAHAIAAAVRAILNPSTGSVTMPGNPRAQRQGGVLVLLADAAPVAQAAAEALHEGRTLRVVRAASARWLVTIGEEKPGAGLLLLKISRDMGSYLLVSFVLVLVAIRLAVTRGLRPLRQLSKAITARGPDDLHPLGVNPVYAELTPLAGAIDRLLAQLRGKLETERGFVQDAAHELRTPLAVISAQARVLAATPGGPARFDAERDMDRAIERASRLIHQLLALAQVDSAPAHEARLVDVALAVRHELALLAPAAMARGVELSFDSPDVLMHALDVPALQSIVQNLLANAISYAGEGAQVVVGLGVRGDILVLSVADDGPGIAPAQHSEVFERFRRGSGIDAPGSGLGLAIVRQAAARMKGTVRLAPGLGGKGCAFVTELPRAGSRSGSATADASHSKSTTC</sequence>
<protein>
    <recommendedName>
        <fullName evidence="3">histidine kinase</fullName>
        <ecNumber evidence="3">2.7.13.3</ecNumber>
    </recommendedName>
</protein>
<evidence type="ECO:0000256" key="2">
    <source>
        <dbReference type="ARBA" id="ARBA00004141"/>
    </source>
</evidence>
<comment type="catalytic activity">
    <reaction evidence="1">
        <text>ATP + protein L-histidine = ADP + protein N-phospho-L-histidine.</text>
        <dbReference type="EC" id="2.7.13.3"/>
    </reaction>
</comment>
<dbReference type="InterPro" id="IPR036890">
    <property type="entry name" value="HATPase_C_sf"/>
</dbReference>
<keyword evidence="6 11" id="KW-0812">Transmembrane</keyword>
<evidence type="ECO:0000313" key="14">
    <source>
        <dbReference type="EMBL" id="PIL38486.1"/>
    </source>
</evidence>
<evidence type="ECO:0000256" key="5">
    <source>
        <dbReference type="ARBA" id="ARBA00022679"/>
    </source>
</evidence>
<evidence type="ECO:0000259" key="12">
    <source>
        <dbReference type="PROSITE" id="PS50109"/>
    </source>
</evidence>
<keyword evidence="8 11" id="KW-1133">Transmembrane helix</keyword>
<dbReference type="Pfam" id="PF02518">
    <property type="entry name" value="HATPase_c"/>
    <property type="match status" value="1"/>
</dbReference>
<evidence type="ECO:0000256" key="3">
    <source>
        <dbReference type="ARBA" id="ARBA00012438"/>
    </source>
</evidence>
<dbReference type="CDD" id="cd00082">
    <property type="entry name" value="HisKA"/>
    <property type="match status" value="1"/>
</dbReference>
<keyword evidence="9" id="KW-0902">Two-component regulatory system</keyword>
<reference evidence="14 15" key="1">
    <citation type="submission" date="2017-10" db="EMBL/GenBank/DDBJ databases">
        <title>Massilia psychrophilum sp. nov., a novel purple-pigmented bacterium isolated from Tianshan glacier, Xinjiang Municipality, China.</title>
        <authorList>
            <person name="Wang H."/>
        </authorList>
    </citation>
    <scope>NUCLEOTIDE SEQUENCE [LARGE SCALE GENOMIC DNA]</scope>
    <source>
        <strain evidence="14 15">JCM 30813</strain>
    </source>
</reference>
<dbReference type="SUPFAM" id="SSF47384">
    <property type="entry name" value="Homodimeric domain of signal transducing histidine kinase"/>
    <property type="match status" value="1"/>
</dbReference>
<dbReference type="OrthoDB" id="8583694at2"/>
<dbReference type="EC" id="2.7.13.3" evidence="3"/>
<name>A0A2G8SXF6_9BURK</name>
<dbReference type="AlphaFoldDB" id="A0A2G8SXF6"/>
<dbReference type="EMBL" id="PDOB01000035">
    <property type="protein sequence ID" value="PIL38486.1"/>
    <property type="molecule type" value="Genomic_DNA"/>
</dbReference>
<keyword evidence="10 11" id="KW-0472">Membrane</keyword>
<evidence type="ECO:0000256" key="6">
    <source>
        <dbReference type="ARBA" id="ARBA00022692"/>
    </source>
</evidence>
<evidence type="ECO:0000256" key="4">
    <source>
        <dbReference type="ARBA" id="ARBA00022553"/>
    </source>
</evidence>
<evidence type="ECO:0000313" key="15">
    <source>
        <dbReference type="Proteomes" id="UP000228593"/>
    </source>
</evidence>
<dbReference type="PROSITE" id="PS50109">
    <property type="entry name" value="HIS_KIN"/>
    <property type="match status" value="1"/>
</dbReference>
<dbReference type="PANTHER" id="PTHR45436">
    <property type="entry name" value="SENSOR HISTIDINE KINASE YKOH"/>
    <property type="match status" value="1"/>
</dbReference>
<gene>
    <name evidence="14" type="ORF">CR103_17840</name>
</gene>
<proteinExistence type="predicted"/>
<dbReference type="InterPro" id="IPR004358">
    <property type="entry name" value="Sig_transdc_His_kin-like_C"/>
</dbReference>
<comment type="subcellular location">
    <subcellularLocation>
        <location evidence="2">Membrane</location>
        <topology evidence="2">Multi-pass membrane protein</topology>
    </subcellularLocation>
</comment>
<evidence type="ECO:0000256" key="11">
    <source>
        <dbReference type="SAM" id="Phobius"/>
    </source>
</evidence>
<dbReference type="InterPro" id="IPR036097">
    <property type="entry name" value="HisK_dim/P_sf"/>
</dbReference>
<dbReference type="SMART" id="SM00388">
    <property type="entry name" value="HisKA"/>
    <property type="match status" value="1"/>
</dbReference>
<feature type="transmembrane region" description="Helical" evidence="11">
    <location>
        <begin position="20"/>
        <end position="42"/>
    </location>
</feature>
<keyword evidence="4" id="KW-0597">Phosphoprotein</keyword>
<evidence type="ECO:0000259" key="13">
    <source>
        <dbReference type="PROSITE" id="PS50885"/>
    </source>
</evidence>
<evidence type="ECO:0000256" key="1">
    <source>
        <dbReference type="ARBA" id="ARBA00000085"/>
    </source>
</evidence>
<comment type="caution">
    <text evidence="14">The sequence shown here is derived from an EMBL/GenBank/DDBJ whole genome shotgun (WGS) entry which is preliminary data.</text>
</comment>
<dbReference type="Pfam" id="PF00512">
    <property type="entry name" value="HisKA"/>
    <property type="match status" value="1"/>
</dbReference>
<feature type="domain" description="Histidine kinase" evidence="12">
    <location>
        <begin position="240"/>
        <end position="452"/>
    </location>
</feature>
<dbReference type="InterPro" id="IPR050428">
    <property type="entry name" value="TCS_sensor_his_kinase"/>
</dbReference>
<dbReference type="Proteomes" id="UP000228593">
    <property type="component" value="Unassembled WGS sequence"/>
</dbReference>
<keyword evidence="15" id="KW-1185">Reference proteome</keyword>
<dbReference type="PRINTS" id="PR00344">
    <property type="entry name" value="BCTRLSENSOR"/>
</dbReference>
<keyword evidence="5" id="KW-0808">Transferase</keyword>
<dbReference type="CDD" id="cd00075">
    <property type="entry name" value="HATPase"/>
    <property type="match status" value="1"/>
</dbReference>